<dbReference type="KEGG" id="caa:Caka_0996"/>
<dbReference type="Proteomes" id="UP000000925">
    <property type="component" value="Chromosome"/>
</dbReference>
<evidence type="ECO:0000313" key="2">
    <source>
        <dbReference type="EMBL" id="ADE54018.1"/>
    </source>
</evidence>
<dbReference type="InterPro" id="IPR008979">
    <property type="entry name" value="Galactose-bd-like_sf"/>
</dbReference>
<protein>
    <recommendedName>
        <fullName evidence="1">DUF7402 domain-containing protein</fullName>
    </recommendedName>
</protein>
<keyword evidence="3" id="KW-1185">Reference proteome</keyword>
<evidence type="ECO:0000313" key="3">
    <source>
        <dbReference type="Proteomes" id="UP000000925"/>
    </source>
</evidence>
<dbReference type="SUPFAM" id="SSF49785">
    <property type="entry name" value="Galactose-binding domain-like"/>
    <property type="match status" value="1"/>
</dbReference>
<proteinExistence type="predicted"/>
<gene>
    <name evidence="2" type="ordered locus">Caka_0996</name>
</gene>
<dbReference type="InterPro" id="IPR055826">
    <property type="entry name" value="DUF7402"/>
</dbReference>
<accession>D5ER25</accession>
<dbReference type="HOGENOM" id="CLU_406949_0_0_0"/>
<name>D5ER25_CORAD</name>
<sequence>MPCQIFRSAGIKEYTPARAWRFLCGADQSEFSDAYCEVQRFGLRGPIKTLRMKDMKNTIRLMVLALTSVASAEVTITTVPLPNPSPGFVWRSPSPIPEDCPFEQSPMANRIYFTGKFSNYWVGDTFYPSWASDGNLYSPFTDGSVEGVISRSYKQANGKEATTGHAVMRGDDPLKLDIRNTSAPKEGLPYPYSGRYPAGSLVHDGIWYYGTYCLGPRGGYFVNDFTFNWPNLGPMPGFQISYDLGQTWEDSPHTPASPLFPEPKLAYGAVKMGAPHFVDFGKNMEHSPDGKAYLIAMGAEDDDPMPRPSITKGEQGTSYKVIDGGHASKLVSDYEMGPMVEHFANANLSWISADQIYLARVTPSPETINDEAAYEYFAGHDTDGHPVWTDDFDQIQPLIEWNNNMGCVTATYVPHLKKYLMCVTDGWPTVAKMDSYILEADHLTGPWRMVTYMKDFGEQAYFLNFPTKFIKEDGTLWLCYSANFSPGWNGVKLDFKPYGGRYGLCLHEMRFLAEDEQDPIEPANQSVDIVSGNIAPQARISVSSLQHEWVKNAPSKLADGIVDGEPRHMQTEWASNREQAGAWARFEWEDAQTIDRIILADRPIEREQVLSAVLRFSDGSEILVDQALPNDATEGLEISFAAKTVHWVKFEVLKTKASGTHIGLSEVAIFTAKSQ</sequence>
<feature type="domain" description="DUF7402" evidence="1">
    <location>
        <begin position="533"/>
        <end position="670"/>
    </location>
</feature>
<dbReference type="EMBL" id="CP001998">
    <property type="protein sequence ID" value="ADE54018.1"/>
    <property type="molecule type" value="Genomic_DNA"/>
</dbReference>
<reference evidence="2 3" key="1">
    <citation type="journal article" date="2010" name="Stand. Genomic Sci.">
        <title>Complete genome sequence of Coraliomargarita akajimensis type strain (04OKA010-24).</title>
        <authorList>
            <person name="Mavromatis K."/>
            <person name="Abt B."/>
            <person name="Brambilla E."/>
            <person name="Lapidus A."/>
            <person name="Copeland A."/>
            <person name="Deshpande S."/>
            <person name="Nolan M."/>
            <person name="Lucas S."/>
            <person name="Tice H."/>
            <person name="Cheng J.F."/>
            <person name="Han C."/>
            <person name="Detter J.C."/>
            <person name="Woyke T."/>
            <person name="Goodwin L."/>
            <person name="Pitluck S."/>
            <person name="Held B."/>
            <person name="Brettin T."/>
            <person name="Tapia R."/>
            <person name="Ivanova N."/>
            <person name="Mikhailova N."/>
            <person name="Pati A."/>
            <person name="Liolios K."/>
            <person name="Chen A."/>
            <person name="Palaniappan K."/>
            <person name="Land M."/>
            <person name="Hauser L."/>
            <person name="Chang Y.J."/>
            <person name="Jeffries C.D."/>
            <person name="Rohde M."/>
            <person name="Goker M."/>
            <person name="Bristow J."/>
            <person name="Eisen J.A."/>
            <person name="Markowitz V."/>
            <person name="Hugenholtz P."/>
            <person name="Klenk H.P."/>
            <person name="Kyrpides N.C."/>
        </authorList>
    </citation>
    <scope>NUCLEOTIDE SEQUENCE [LARGE SCALE GENOMIC DNA]</scope>
    <source>
        <strain evidence="3">DSM 45221 / IAM 15411 / JCM 23193 / KCTC 12865</strain>
    </source>
</reference>
<dbReference type="Gene3D" id="2.60.120.260">
    <property type="entry name" value="Galactose-binding domain-like"/>
    <property type="match status" value="1"/>
</dbReference>
<dbReference type="Pfam" id="PF24135">
    <property type="entry name" value="DUF7402"/>
    <property type="match status" value="1"/>
</dbReference>
<dbReference type="STRING" id="583355.Caka_0996"/>
<organism evidence="2 3">
    <name type="scientific">Coraliomargarita akajimensis (strain DSM 45221 / IAM 15411 / JCM 23193 / KCTC 12865 / 04OKA010-24)</name>
    <dbReference type="NCBI Taxonomy" id="583355"/>
    <lineage>
        <taxon>Bacteria</taxon>
        <taxon>Pseudomonadati</taxon>
        <taxon>Verrucomicrobiota</taxon>
        <taxon>Opitutia</taxon>
        <taxon>Puniceicoccales</taxon>
        <taxon>Coraliomargaritaceae</taxon>
        <taxon>Coraliomargarita</taxon>
    </lineage>
</organism>
<dbReference type="eggNOG" id="COG3537">
    <property type="taxonomic scope" value="Bacteria"/>
</dbReference>
<evidence type="ECO:0000259" key="1">
    <source>
        <dbReference type="Pfam" id="PF24135"/>
    </source>
</evidence>
<dbReference type="AlphaFoldDB" id="D5ER25"/>